<feature type="binding site" evidence="18">
    <location>
        <position position="159"/>
    </location>
    <ligand>
        <name>(6S)-NADPHX</name>
        <dbReference type="ChEBI" id="CHEBI:64076"/>
    </ligand>
</feature>
<feature type="binding site" evidence="17">
    <location>
        <position position="261"/>
    </location>
    <ligand>
        <name>(6S)-NADPHX</name>
        <dbReference type="ChEBI" id="CHEBI:64076"/>
    </ligand>
</feature>
<dbReference type="Proteomes" id="UP000653127">
    <property type="component" value="Unassembled WGS sequence"/>
</dbReference>
<feature type="binding site" evidence="17">
    <location>
        <position position="450"/>
    </location>
    <ligand>
        <name>(6S)-NADPHX</name>
        <dbReference type="ChEBI" id="CHEBI:64076"/>
    </ligand>
</feature>
<evidence type="ECO:0000256" key="18">
    <source>
        <dbReference type="HAMAP-Rule" id="MF_01966"/>
    </source>
</evidence>
<dbReference type="AlphaFoldDB" id="A0A926E0L1"/>
<dbReference type="HAMAP" id="MF_01965">
    <property type="entry name" value="NADHX_dehydratase"/>
    <property type="match status" value="1"/>
</dbReference>
<feature type="binding site" evidence="17">
    <location>
        <position position="383"/>
    </location>
    <ligand>
        <name>(6S)-NADPHX</name>
        <dbReference type="ChEBI" id="CHEBI:64076"/>
    </ligand>
</feature>
<evidence type="ECO:0000259" key="21">
    <source>
        <dbReference type="PROSITE" id="PS51385"/>
    </source>
</evidence>
<feature type="binding site" evidence="18">
    <location>
        <position position="162"/>
    </location>
    <ligand>
        <name>K(+)</name>
        <dbReference type="ChEBI" id="CHEBI:29103"/>
    </ligand>
</feature>
<evidence type="ECO:0000256" key="16">
    <source>
        <dbReference type="ARBA" id="ARBA00049209"/>
    </source>
</evidence>
<dbReference type="PANTHER" id="PTHR12592:SF0">
    <property type="entry name" value="ATP-DEPENDENT (S)-NAD(P)H-HYDRATE DEHYDRATASE"/>
    <property type="match status" value="1"/>
</dbReference>
<comment type="cofactor">
    <cofactor evidence="17">
        <name>Mg(2+)</name>
        <dbReference type="ChEBI" id="CHEBI:18420"/>
    </cofactor>
</comment>
<evidence type="ECO:0000256" key="5">
    <source>
        <dbReference type="ARBA" id="ARBA00022723"/>
    </source>
</evidence>
<dbReference type="InterPro" id="IPR036652">
    <property type="entry name" value="YjeF_N_dom_sf"/>
</dbReference>
<evidence type="ECO:0000256" key="7">
    <source>
        <dbReference type="ARBA" id="ARBA00022840"/>
    </source>
</evidence>
<evidence type="ECO:0000256" key="8">
    <source>
        <dbReference type="ARBA" id="ARBA00022857"/>
    </source>
</evidence>
<comment type="catalytic activity">
    <reaction evidence="15 17 19">
        <text>(6S)-NADHX + ADP = AMP + phosphate + NADH + H(+)</text>
        <dbReference type="Rhea" id="RHEA:32223"/>
        <dbReference type="ChEBI" id="CHEBI:15378"/>
        <dbReference type="ChEBI" id="CHEBI:43474"/>
        <dbReference type="ChEBI" id="CHEBI:57945"/>
        <dbReference type="ChEBI" id="CHEBI:64074"/>
        <dbReference type="ChEBI" id="CHEBI:456215"/>
        <dbReference type="ChEBI" id="CHEBI:456216"/>
        <dbReference type="EC" id="4.2.1.136"/>
    </reaction>
</comment>
<dbReference type="Pfam" id="PF01256">
    <property type="entry name" value="Carb_kinase"/>
    <property type="match status" value="1"/>
</dbReference>
<feature type="binding site" evidence="18">
    <location>
        <begin position="130"/>
        <end position="136"/>
    </location>
    <ligand>
        <name>(6S)-NADPHX</name>
        <dbReference type="ChEBI" id="CHEBI:64076"/>
    </ligand>
</feature>
<dbReference type="PANTHER" id="PTHR12592">
    <property type="entry name" value="ATP-DEPENDENT (S)-NAD(P)H-HYDRATE DEHYDRATASE FAMILY MEMBER"/>
    <property type="match status" value="1"/>
</dbReference>
<keyword evidence="11 18" id="KW-0413">Isomerase</keyword>
<dbReference type="GO" id="GO:0046496">
    <property type="term" value="P:nicotinamide nucleotide metabolic process"/>
    <property type="evidence" value="ECO:0007669"/>
    <property type="project" value="UniProtKB-UniRule"/>
</dbReference>
<feature type="binding site" evidence="17">
    <location>
        <position position="449"/>
    </location>
    <ligand>
        <name>AMP</name>
        <dbReference type="ChEBI" id="CHEBI:456215"/>
    </ligand>
</feature>
<comment type="function">
    <text evidence="14 19">Bifunctional enzyme that catalyzes the epimerization of the S- and R-forms of NAD(P)HX and the dehydration of the S-form of NAD(P)HX at the expense of ADP, which is converted to AMP. This allows the repair of both epimers of NAD(P)HX, a damaged form of NAD(P)H that is a result of enzymatic or heat-dependent hydration.</text>
</comment>
<comment type="subunit">
    <text evidence="17">Homotetramer.</text>
</comment>
<organism evidence="22 23">
    <name type="scientific">Ligaoa zhengdingensis</name>
    <dbReference type="NCBI Taxonomy" id="2763658"/>
    <lineage>
        <taxon>Bacteria</taxon>
        <taxon>Bacillati</taxon>
        <taxon>Bacillota</taxon>
        <taxon>Clostridia</taxon>
        <taxon>Eubacteriales</taxon>
        <taxon>Oscillospiraceae</taxon>
        <taxon>Ligaoa</taxon>
    </lineage>
</organism>
<dbReference type="NCBIfam" id="TIGR00197">
    <property type="entry name" value="yjeF_nterm"/>
    <property type="match status" value="1"/>
</dbReference>
<proteinExistence type="inferred from homology"/>
<evidence type="ECO:0000256" key="10">
    <source>
        <dbReference type="ARBA" id="ARBA00023027"/>
    </source>
</evidence>
<evidence type="ECO:0000259" key="20">
    <source>
        <dbReference type="PROSITE" id="PS51383"/>
    </source>
</evidence>
<comment type="catalytic activity">
    <reaction evidence="1 18 19">
        <text>(6R)-NADHX = (6S)-NADHX</text>
        <dbReference type="Rhea" id="RHEA:32215"/>
        <dbReference type="ChEBI" id="CHEBI:64074"/>
        <dbReference type="ChEBI" id="CHEBI:64075"/>
        <dbReference type="EC" id="5.1.99.6"/>
    </reaction>
</comment>
<comment type="similarity">
    <text evidence="17">Belongs to the NnrD/CARKD family.</text>
</comment>
<reference evidence="22" key="1">
    <citation type="submission" date="2020-08" db="EMBL/GenBank/DDBJ databases">
        <title>Genome public.</title>
        <authorList>
            <person name="Liu C."/>
            <person name="Sun Q."/>
        </authorList>
    </citation>
    <scope>NUCLEOTIDE SEQUENCE</scope>
    <source>
        <strain evidence="22">NSJ-31</strain>
    </source>
</reference>
<dbReference type="GO" id="GO:0005524">
    <property type="term" value="F:ATP binding"/>
    <property type="evidence" value="ECO:0007669"/>
    <property type="project" value="UniProtKB-UniRule"/>
</dbReference>
<dbReference type="GO" id="GO:0046872">
    <property type="term" value="F:metal ion binding"/>
    <property type="evidence" value="ECO:0007669"/>
    <property type="project" value="UniProtKB-UniRule"/>
</dbReference>
<protein>
    <recommendedName>
        <fullName evidence="19">Bifunctional NAD(P)H-hydrate repair enzyme</fullName>
    </recommendedName>
    <alternativeName>
        <fullName evidence="19">Nicotinamide nucleotide repair protein</fullName>
    </alternativeName>
    <domain>
        <recommendedName>
            <fullName evidence="19">ADP-dependent (S)-NAD(P)H-hydrate dehydratase</fullName>
            <ecNumber evidence="19">4.2.1.136</ecNumber>
        </recommendedName>
        <alternativeName>
            <fullName evidence="19">ADP-dependent NAD(P)HX dehydratase</fullName>
        </alternativeName>
    </domain>
    <domain>
        <recommendedName>
            <fullName evidence="19">NAD(P)H-hydrate epimerase</fullName>
            <ecNumber evidence="19">5.1.99.6</ecNumber>
        </recommendedName>
    </domain>
</protein>
<dbReference type="Gene3D" id="3.40.50.10260">
    <property type="entry name" value="YjeF N-terminal domain"/>
    <property type="match status" value="1"/>
</dbReference>
<evidence type="ECO:0000256" key="2">
    <source>
        <dbReference type="ARBA" id="ARBA00000909"/>
    </source>
</evidence>
<dbReference type="NCBIfam" id="TIGR00196">
    <property type="entry name" value="yjeF_cterm"/>
    <property type="match status" value="1"/>
</dbReference>
<evidence type="ECO:0000256" key="19">
    <source>
        <dbReference type="PIRNR" id="PIRNR017184"/>
    </source>
</evidence>
<dbReference type="EC" id="4.2.1.136" evidence="19"/>
<dbReference type="PIRSF" id="PIRSF017184">
    <property type="entry name" value="Nnr"/>
    <property type="match status" value="1"/>
</dbReference>
<comment type="catalytic activity">
    <reaction evidence="16 17 19">
        <text>(6S)-NADPHX + ADP = AMP + phosphate + NADPH + H(+)</text>
        <dbReference type="Rhea" id="RHEA:32235"/>
        <dbReference type="ChEBI" id="CHEBI:15378"/>
        <dbReference type="ChEBI" id="CHEBI:43474"/>
        <dbReference type="ChEBI" id="CHEBI:57783"/>
        <dbReference type="ChEBI" id="CHEBI:64076"/>
        <dbReference type="ChEBI" id="CHEBI:456215"/>
        <dbReference type="ChEBI" id="CHEBI:456216"/>
        <dbReference type="EC" id="4.2.1.136"/>
    </reaction>
</comment>
<dbReference type="GO" id="GO:0052856">
    <property type="term" value="F:NAD(P)HX epimerase activity"/>
    <property type="evidence" value="ECO:0007669"/>
    <property type="project" value="UniProtKB-UniRule"/>
</dbReference>
<dbReference type="SUPFAM" id="SSF64153">
    <property type="entry name" value="YjeF N-terminal domain-like"/>
    <property type="match status" value="1"/>
</dbReference>
<feature type="binding site" evidence="17">
    <location>
        <position position="332"/>
    </location>
    <ligand>
        <name>(6S)-NADPHX</name>
        <dbReference type="ChEBI" id="CHEBI:64076"/>
    </ligand>
</feature>
<feature type="binding site" evidence="17">
    <location>
        <begin position="420"/>
        <end position="424"/>
    </location>
    <ligand>
        <name>AMP</name>
        <dbReference type="ChEBI" id="CHEBI:456215"/>
    </ligand>
</feature>
<dbReference type="PROSITE" id="PS51383">
    <property type="entry name" value="YJEF_C_3"/>
    <property type="match status" value="1"/>
</dbReference>
<evidence type="ECO:0000256" key="4">
    <source>
        <dbReference type="ARBA" id="ARBA00009524"/>
    </source>
</evidence>
<comment type="caution">
    <text evidence="18">Lacks conserved residue(s) required for the propagation of feature annotation.</text>
</comment>
<keyword evidence="5 18" id="KW-0479">Metal-binding</keyword>
<evidence type="ECO:0000256" key="14">
    <source>
        <dbReference type="ARBA" id="ARBA00025153"/>
    </source>
</evidence>
<evidence type="ECO:0000256" key="11">
    <source>
        <dbReference type="ARBA" id="ARBA00023235"/>
    </source>
</evidence>
<dbReference type="GO" id="GO:0052855">
    <property type="term" value="F:ADP-dependent NAD(P)H-hydrate dehydratase activity"/>
    <property type="evidence" value="ECO:0007669"/>
    <property type="project" value="UniProtKB-UniRule"/>
</dbReference>
<dbReference type="CDD" id="cd01171">
    <property type="entry name" value="YXKO-related"/>
    <property type="match status" value="1"/>
</dbReference>
<feature type="binding site" evidence="18">
    <location>
        <position position="58"/>
    </location>
    <ligand>
        <name>K(+)</name>
        <dbReference type="ChEBI" id="CHEBI:29103"/>
    </ligand>
</feature>
<evidence type="ECO:0000256" key="3">
    <source>
        <dbReference type="ARBA" id="ARBA00006001"/>
    </source>
</evidence>
<name>A0A926E0L1_9FIRM</name>
<evidence type="ECO:0000256" key="6">
    <source>
        <dbReference type="ARBA" id="ARBA00022741"/>
    </source>
</evidence>
<dbReference type="InterPro" id="IPR000631">
    <property type="entry name" value="CARKD"/>
</dbReference>
<dbReference type="SUPFAM" id="SSF53613">
    <property type="entry name" value="Ribokinase-like"/>
    <property type="match status" value="1"/>
</dbReference>
<sequence length="511" mass="54166">MRIVTSSQMKQIEQRADQNGLFYYDMMENAGTAAANSIMSKISPRDKRVLVYAGKGNNGGDGFVVARLLFQAGAKVKVVLVDGEPVTEDAAANFDLLHDLEIGVLDFLNDEPQLQVLLRDVDIIVDAIYGTGFHGALRKTARLAARSINGAIAAVFSLDLPSGVNSDNGESDKDAVQADFTIAFDSLKPAHLIYPAAGRCGAVECAEIGIVPQWRTDLPRTFLHITPEMVMEAIPERPVDSHKGTFGKLLNISSSLGMTGAAKLSVLGAQRVGTGLVTLAAPRSLISLHAASLTEAVFLPLIENEAGTVARTAAVQLGPKLEQSSACLIGCGLSNNDDTAAVVEFVVKNAKCPLLIDADGINALGRNIDILSEAAGPVVLTPHPAELARLLNVETEDLLAHRVKYGRAFAQKYNLTLVFKGAHTLVFAPDERVFINTTGNNGLAKGGSGDLLAGMIAGLMAQGIPPLQSAMCGVWLHGAAADRCADRLSKTAMLPSDILTDLCGLFREYNR</sequence>
<dbReference type="RefSeq" id="WP_249283045.1">
    <property type="nucleotide sequence ID" value="NZ_JACRST010000012.1"/>
</dbReference>
<comment type="cofactor">
    <cofactor evidence="18 19">
        <name>K(+)</name>
        <dbReference type="ChEBI" id="CHEBI:29103"/>
    </cofactor>
    <text evidence="18 19">Binds 1 potassium ion per subunit.</text>
</comment>
<dbReference type="EMBL" id="JACRST010000012">
    <property type="protein sequence ID" value="MBC8546969.1"/>
    <property type="molecule type" value="Genomic_DNA"/>
</dbReference>
<dbReference type="Pfam" id="PF03853">
    <property type="entry name" value="YjeF_N"/>
    <property type="match status" value="1"/>
</dbReference>
<dbReference type="GO" id="GO:0110051">
    <property type="term" value="P:metabolite repair"/>
    <property type="evidence" value="ECO:0007669"/>
    <property type="project" value="TreeGrafter"/>
</dbReference>
<feature type="domain" description="YjeF C-terminal" evidence="20">
    <location>
        <begin position="226"/>
        <end position="509"/>
    </location>
</feature>
<keyword evidence="13" id="KW-0511">Multifunctional enzyme</keyword>
<comment type="similarity">
    <text evidence="18">Belongs to the NnrE/AIBP family.</text>
</comment>
<evidence type="ECO:0000313" key="23">
    <source>
        <dbReference type="Proteomes" id="UP000653127"/>
    </source>
</evidence>
<accession>A0A926E0L1</accession>
<comment type="similarity">
    <text evidence="4 19">In the C-terminal section; belongs to the NnrD/CARKD family.</text>
</comment>
<evidence type="ECO:0000256" key="15">
    <source>
        <dbReference type="ARBA" id="ARBA00048238"/>
    </source>
</evidence>
<comment type="function">
    <text evidence="17">Catalyzes the dehydration of the S-form of NAD(P)HX at the expense of ADP, which is converted to AMP. Together with NAD(P)HX epimerase, which catalyzes the epimerization of the S- and R-forms, the enzyme allows the repair of both epimers of NAD(P)HX, a damaged form of NAD(P)H that is a result of enzymatic or heat-dependent hydration.</text>
</comment>
<keyword evidence="10 17" id="KW-0520">NAD</keyword>
<evidence type="ECO:0000256" key="17">
    <source>
        <dbReference type="HAMAP-Rule" id="MF_01965"/>
    </source>
</evidence>
<gene>
    <name evidence="17" type="primary">nnrD</name>
    <name evidence="18" type="synonym">nnrE</name>
    <name evidence="22" type="ORF">H8711_08480</name>
</gene>
<feature type="domain" description="YjeF N-terminal" evidence="21">
    <location>
        <begin position="9"/>
        <end position="216"/>
    </location>
</feature>
<keyword evidence="6 17" id="KW-0547">Nucleotide-binding</keyword>
<feature type="binding site" evidence="18">
    <location>
        <begin position="57"/>
        <end position="61"/>
    </location>
    <ligand>
        <name>(6S)-NADPHX</name>
        <dbReference type="ChEBI" id="CHEBI:64076"/>
    </ligand>
</feature>
<dbReference type="PROSITE" id="PS51385">
    <property type="entry name" value="YJEF_N"/>
    <property type="match status" value="1"/>
</dbReference>
<comment type="function">
    <text evidence="18">Catalyzes the epimerization of the S- and R-forms of NAD(P)HX, a damaged form of NAD(P)H that is a result of enzymatic or heat-dependent hydration. This is a prerequisite for the S-specific NAD(P)H-hydrate dehydratase to allow the repair of both epimers of NAD(P)HX.</text>
</comment>
<evidence type="ECO:0000256" key="12">
    <source>
        <dbReference type="ARBA" id="ARBA00023239"/>
    </source>
</evidence>
<dbReference type="InterPro" id="IPR030677">
    <property type="entry name" value="Nnr"/>
</dbReference>
<keyword evidence="8 17" id="KW-0521">NADP</keyword>
<dbReference type="HAMAP" id="MF_01966">
    <property type="entry name" value="NADHX_epimerase"/>
    <property type="match status" value="1"/>
</dbReference>
<evidence type="ECO:0000256" key="9">
    <source>
        <dbReference type="ARBA" id="ARBA00022958"/>
    </source>
</evidence>
<dbReference type="InterPro" id="IPR004443">
    <property type="entry name" value="YjeF_N_dom"/>
</dbReference>
<comment type="catalytic activity">
    <reaction evidence="2 18 19">
        <text>(6R)-NADPHX = (6S)-NADPHX</text>
        <dbReference type="Rhea" id="RHEA:32227"/>
        <dbReference type="ChEBI" id="CHEBI:64076"/>
        <dbReference type="ChEBI" id="CHEBI:64077"/>
        <dbReference type="EC" id="5.1.99.6"/>
    </reaction>
</comment>
<evidence type="ECO:0000256" key="13">
    <source>
        <dbReference type="ARBA" id="ARBA00023268"/>
    </source>
</evidence>
<keyword evidence="9 18" id="KW-0630">Potassium</keyword>
<dbReference type="EC" id="5.1.99.6" evidence="19"/>
<dbReference type="Gene3D" id="3.40.1190.20">
    <property type="match status" value="1"/>
</dbReference>
<dbReference type="InterPro" id="IPR029056">
    <property type="entry name" value="Ribokinase-like"/>
</dbReference>
<evidence type="ECO:0000256" key="1">
    <source>
        <dbReference type="ARBA" id="ARBA00000013"/>
    </source>
</evidence>
<keyword evidence="7 17" id="KW-0067">ATP-binding</keyword>
<evidence type="ECO:0000313" key="22">
    <source>
        <dbReference type="EMBL" id="MBC8546969.1"/>
    </source>
</evidence>
<keyword evidence="23" id="KW-1185">Reference proteome</keyword>
<keyword evidence="12 17" id="KW-0456">Lyase</keyword>
<comment type="caution">
    <text evidence="22">The sequence shown here is derived from an EMBL/GenBank/DDBJ whole genome shotgun (WGS) entry which is preliminary data.</text>
</comment>
<comment type="similarity">
    <text evidence="3 19">In the N-terminal section; belongs to the NnrE/AIBP family.</text>
</comment>
<feature type="binding site" evidence="18">
    <location>
        <position position="126"/>
    </location>
    <ligand>
        <name>K(+)</name>
        <dbReference type="ChEBI" id="CHEBI:29103"/>
    </ligand>
</feature>